<name>Q9KFZ2_HALH5</name>
<keyword evidence="2" id="KW-1185">Reference proteome</keyword>
<dbReference type="KEGG" id="bha:BH0324"/>
<dbReference type="AlphaFoldDB" id="Q9KFZ2"/>
<reference evidence="1 2" key="1">
    <citation type="journal article" date="2000" name="Nucleic Acids Res.">
        <title>Complete genome sequence of the alkaliphilic bacterium Bacillus halodurans and genomic sequence comparison with Bacillus subtilis.</title>
        <authorList>
            <person name="Takami H."/>
            <person name="Nakasone K."/>
            <person name="Takaki Y."/>
            <person name="Maeno G."/>
            <person name="Sasaki R."/>
            <person name="Masui N."/>
            <person name="Fuji F."/>
            <person name="Hirama C."/>
            <person name="Nakamura Y."/>
            <person name="Ogasawara N."/>
            <person name="Kuhara S."/>
            <person name="Horikoshi K."/>
        </authorList>
    </citation>
    <scope>NUCLEOTIDE SEQUENCE [LARGE SCALE GENOMIC DNA]</scope>
    <source>
        <strain evidence="2">ATCC BAA-125 / DSM 18197 / FERM 7344 / JCM 9153 / C-125</strain>
    </source>
</reference>
<dbReference type="EMBL" id="BA000004">
    <property type="protein sequence ID" value="BAB04043.1"/>
    <property type="molecule type" value="Genomic_DNA"/>
</dbReference>
<sequence>MDEKHINITSYISNHDGEKGFLTSKTLEDISIKDPEAKKAAEETLVCGDYMYLPGYIDIKINGYTILGEEDWTDDIVSEWESICDFIVKSKENDPHEIFIFGHHNRYYFELTNNLIQIKVNRDYIRSGLEIFTHYKDIPYVEFKKAAKKAAEEFYSFCKDLPFGEEASFDSFVETYELLRKVD</sequence>
<dbReference type="Proteomes" id="UP000001258">
    <property type="component" value="Chromosome"/>
</dbReference>
<dbReference type="HOGENOM" id="CLU_1472401_0_0_9"/>
<gene>
    <name evidence="1" type="ordered locus">BH0324</name>
</gene>
<dbReference type="OrthoDB" id="2944632at2"/>
<proteinExistence type="predicted"/>
<evidence type="ECO:0000313" key="2">
    <source>
        <dbReference type="Proteomes" id="UP000001258"/>
    </source>
</evidence>
<dbReference type="PIR" id="D83690">
    <property type="entry name" value="D83690"/>
</dbReference>
<evidence type="ECO:0000313" key="1">
    <source>
        <dbReference type="EMBL" id="BAB04043.1"/>
    </source>
</evidence>
<organism evidence="1 2">
    <name type="scientific">Halalkalibacterium halodurans (strain ATCC BAA-125 / DSM 18197 / FERM 7344 / JCM 9153 / C-125)</name>
    <name type="common">Bacillus halodurans</name>
    <dbReference type="NCBI Taxonomy" id="272558"/>
    <lineage>
        <taxon>Bacteria</taxon>
        <taxon>Bacillati</taxon>
        <taxon>Bacillota</taxon>
        <taxon>Bacilli</taxon>
        <taxon>Bacillales</taxon>
        <taxon>Bacillaceae</taxon>
        <taxon>Halalkalibacterium (ex Joshi et al. 2022)</taxon>
    </lineage>
</organism>
<accession>Q9KFZ2</accession>
<protein>
    <submittedName>
        <fullName evidence="1">BH0324 protein</fullName>
    </submittedName>
</protein>
<dbReference type="RefSeq" id="WP_010896505.1">
    <property type="nucleotide sequence ID" value="NC_002570.2"/>
</dbReference>